<evidence type="ECO:0000256" key="1">
    <source>
        <dbReference type="ARBA" id="ARBA00001311"/>
    </source>
</evidence>
<evidence type="ECO:0000313" key="8">
    <source>
        <dbReference type="Proteomes" id="UP000018001"/>
    </source>
</evidence>
<feature type="compositionally biased region" description="Polar residues" evidence="5">
    <location>
        <begin position="36"/>
        <end position="45"/>
    </location>
</feature>
<dbReference type="InterPro" id="IPR021858">
    <property type="entry name" value="Fun_TF"/>
</dbReference>
<feature type="compositionally biased region" description="Basic and acidic residues" evidence="5">
    <location>
        <begin position="1"/>
        <end position="13"/>
    </location>
</feature>
<evidence type="ECO:0000256" key="2">
    <source>
        <dbReference type="ARBA" id="ARBA00009199"/>
    </source>
</evidence>
<dbReference type="SUPFAM" id="SSF75304">
    <property type="entry name" value="Amidase signature (AS) enzymes"/>
    <property type="match status" value="1"/>
</dbReference>
<feature type="region of interest" description="Disordered" evidence="5">
    <location>
        <begin position="65"/>
        <end position="84"/>
    </location>
</feature>
<comment type="catalytic activity">
    <reaction evidence="1">
        <text>a monocarboxylic acid amide + H2O = a monocarboxylate + NH4(+)</text>
        <dbReference type="Rhea" id="RHEA:12020"/>
        <dbReference type="ChEBI" id="CHEBI:15377"/>
        <dbReference type="ChEBI" id="CHEBI:28938"/>
        <dbReference type="ChEBI" id="CHEBI:35757"/>
        <dbReference type="ChEBI" id="CHEBI:83628"/>
        <dbReference type="EC" id="3.5.1.4"/>
    </reaction>
</comment>
<dbReference type="InParanoid" id="V5FT88"/>
<dbReference type="GO" id="GO:0004040">
    <property type="term" value="F:amidase activity"/>
    <property type="evidence" value="ECO:0007669"/>
    <property type="project" value="UniProtKB-EC"/>
</dbReference>
<evidence type="ECO:0000259" key="6">
    <source>
        <dbReference type="Pfam" id="PF01425"/>
    </source>
</evidence>
<dbReference type="eggNOG" id="KOG1212">
    <property type="taxonomic scope" value="Eukaryota"/>
</dbReference>
<protein>
    <recommendedName>
        <fullName evidence="3">amidase</fullName>
        <ecNumber evidence="3">3.5.1.4</ecNumber>
    </recommendedName>
</protein>
<sequence length="1043" mass="115461">MDGGHRERAELARIKQGVKKNRRQTRLRSRQLRSTAGNQTPQLTGIEQAVTEGADARNAEPATEITEAGTHDGDNSSQSVLRPLYSSPDLSLHNADNDSAIASFNTLNHNVGPQLSARSPPQYHLSQSVPTLPPLRILHHREAELLMHYLDHVFHLQFRFHSPSVSTGGRGWLLWLLIRTSPLYHAALSLSALHQHVILHRTENADHSGTENSFSTTLHELNEYHGRTLQELQVCLQTSHTDTGDPDLSRQIEILACGVQLISFQLFQGGVGDWQMHVKAVAALISSIEDHRQSRLEHSPETVGYDVSIDPFSAPSSEKAALDFLSAVVIWFDIAACASTGTAPRLLRYHSSLLGSGRVDLANVMGCRSWAMEVIGQIAALSAWKQELLTDGRGISIWELVEKGRSIQTRLESEMVTLQAEAVAGYQPNTTPSVHIRSTSVFTRDKALCVTDLIRPVQFGTDLETGLQEEYRTLIRDMGDDAREPNLQAMEKARGTGDARWNAWAREISDRIPTEYLVDKSLLALQNLIDLPYRCGILTHQELRITEHTAIELVRRIHDGTYSAVEATRAFCKRAAIAHQATNCLAYVMFQEALDQAAALDEYMRVEGKPKGPLHGLPISVKEHVYVVSTPATSGLIAWADQISPEDALLVRVLREAGAVFHVKTTNPQTLMAIETDSNLFGRTVNPHNTNLTAGGSSGGEGALIAMRGSLLGIATDIGGSIRVPSGFSGIYGIKPSVARLPHGGLTGLHGGMENIVGVCGPMATCVDDLKLFCQVVLGSEPWHHEPSLIEIPWRTHLEAPKKLVIGVMWNDGIVQPHPPISRALQETVSILRQAGHTIIDWKPHYHQELIDCINKAYFLDGGKEYREIMKEAGEPAVPIIDWILNTVPKKEYTLQESWVINTERDHLRALYSEQLRQTQVDAILCPVGPSVASAHDDSRYWGYCSVFNALDFSAAVLPVSVVKDTDTWERYPRASEKAFNDIDAWYGSLYGWGTEGPRKYRNAPISLQLVSRRFQEEKLLAVMAEVDEVVRDRTKSPVNGHL</sequence>
<dbReference type="OrthoDB" id="6428749at2759"/>
<evidence type="ECO:0000313" key="7">
    <source>
        <dbReference type="EMBL" id="GAD92871.1"/>
    </source>
</evidence>
<reference evidence="8" key="1">
    <citation type="journal article" date="2014" name="Genome Announc.">
        <title>Draft genome sequence of the formaldehyde-resistant fungus Byssochlamys spectabilis No. 5 (anamorph Paecilomyces variotii No. 5) (NBRC109023).</title>
        <authorList>
            <person name="Oka T."/>
            <person name="Ekino K."/>
            <person name="Fukuda K."/>
            <person name="Nomura Y."/>
        </authorList>
    </citation>
    <scope>NUCLEOTIDE SEQUENCE [LARGE SCALE GENOMIC DNA]</scope>
    <source>
        <strain evidence="8">No. 5 / NBRC 109023</strain>
    </source>
</reference>
<evidence type="ECO:0000256" key="4">
    <source>
        <dbReference type="ARBA" id="ARBA00022801"/>
    </source>
</evidence>
<organism evidence="7 8">
    <name type="scientific">Byssochlamys spectabilis (strain No. 5 / NBRC 109023)</name>
    <name type="common">Paecilomyces variotii</name>
    <dbReference type="NCBI Taxonomy" id="1356009"/>
    <lineage>
        <taxon>Eukaryota</taxon>
        <taxon>Fungi</taxon>
        <taxon>Dikarya</taxon>
        <taxon>Ascomycota</taxon>
        <taxon>Pezizomycotina</taxon>
        <taxon>Eurotiomycetes</taxon>
        <taxon>Eurotiomycetidae</taxon>
        <taxon>Eurotiales</taxon>
        <taxon>Thermoascaceae</taxon>
        <taxon>Paecilomyces</taxon>
    </lineage>
</organism>
<dbReference type="EC" id="3.5.1.4" evidence="3"/>
<feature type="region of interest" description="Disordered" evidence="5">
    <location>
        <begin position="1"/>
        <end position="45"/>
    </location>
</feature>
<dbReference type="Pfam" id="PF01425">
    <property type="entry name" value="Amidase"/>
    <property type="match status" value="1"/>
</dbReference>
<comment type="similarity">
    <text evidence="2">Belongs to the amidase family.</text>
</comment>
<feature type="domain" description="Amidase" evidence="6">
    <location>
        <begin position="566"/>
        <end position="1021"/>
    </location>
</feature>
<comment type="caution">
    <text evidence="7">The sequence shown here is derived from an EMBL/GenBank/DDBJ whole genome shotgun (WGS) entry which is preliminary data.</text>
</comment>
<dbReference type="Proteomes" id="UP000018001">
    <property type="component" value="Unassembled WGS sequence"/>
</dbReference>
<name>V5FT88_BYSSN</name>
<dbReference type="AlphaFoldDB" id="V5FT88"/>
<dbReference type="InterPro" id="IPR036928">
    <property type="entry name" value="AS_sf"/>
</dbReference>
<dbReference type="InterPro" id="IPR020556">
    <property type="entry name" value="Amidase_CS"/>
</dbReference>
<evidence type="ECO:0000256" key="5">
    <source>
        <dbReference type="SAM" id="MobiDB-lite"/>
    </source>
</evidence>
<dbReference type="Gene3D" id="3.90.1300.10">
    <property type="entry name" value="Amidase signature (AS) domain"/>
    <property type="match status" value="1"/>
</dbReference>
<evidence type="ECO:0000256" key="3">
    <source>
        <dbReference type="ARBA" id="ARBA00012922"/>
    </source>
</evidence>
<dbReference type="PANTHER" id="PTHR46072:SF4">
    <property type="entry name" value="AMIDASE C550.07-RELATED"/>
    <property type="match status" value="1"/>
</dbReference>
<dbReference type="PROSITE" id="PS00571">
    <property type="entry name" value="AMIDASES"/>
    <property type="match status" value="1"/>
</dbReference>
<dbReference type="InterPro" id="IPR023631">
    <property type="entry name" value="Amidase_dom"/>
</dbReference>
<dbReference type="HOGENOM" id="CLU_292207_0_0_1"/>
<accession>V5FT88</accession>
<keyword evidence="4" id="KW-0378">Hydrolase</keyword>
<dbReference type="Pfam" id="PF11951">
    <property type="entry name" value="Fungal_trans_2"/>
    <property type="match status" value="1"/>
</dbReference>
<gene>
    <name evidence="7" type="ORF">PVAR5_1467</name>
</gene>
<dbReference type="FunCoup" id="V5FT88">
    <property type="interactions" value="58"/>
</dbReference>
<dbReference type="EMBL" id="BAUL01000040">
    <property type="protein sequence ID" value="GAD92871.1"/>
    <property type="molecule type" value="Genomic_DNA"/>
</dbReference>
<proteinExistence type="inferred from homology"/>
<feature type="compositionally biased region" description="Basic residues" evidence="5">
    <location>
        <begin position="16"/>
        <end position="31"/>
    </location>
</feature>
<keyword evidence="8" id="KW-1185">Reference proteome</keyword>
<dbReference type="PANTHER" id="PTHR46072">
    <property type="entry name" value="AMIDASE-RELATED-RELATED"/>
    <property type="match status" value="1"/>
</dbReference>